<comment type="caution">
    <text evidence="8">The sequence shown here is derived from an EMBL/GenBank/DDBJ whole genome shotgun (WGS) entry which is preliminary data.</text>
</comment>
<accession>A0A8S0XTD9</accession>
<dbReference type="GO" id="GO:0004382">
    <property type="term" value="F:GDP phosphatase activity"/>
    <property type="evidence" value="ECO:0007669"/>
    <property type="project" value="TreeGrafter"/>
</dbReference>
<evidence type="ECO:0000256" key="2">
    <source>
        <dbReference type="ARBA" id="ARBA00022801"/>
    </source>
</evidence>
<proteinExistence type="inferred from homology"/>
<evidence type="ECO:0000256" key="1">
    <source>
        <dbReference type="ARBA" id="ARBA00009283"/>
    </source>
</evidence>
<keyword evidence="4" id="KW-0067">ATP-binding</keyword>
<dbReference type="OrthoDB" id="6372431at2759"/>
<dbReference type="Pfam" id="PF01150">
    <property type="entry name" value="GDA1_CD39"/>
    <property type="match status" value="1"/>
</dbReference>
<evidence type="ECO:0000313" key="8">
    <source>
        <dbReference type="EMBL" id="CAA7270953.1"/>
    </source>
</evidence>
<comment type="similarity">
    <text evidence="1 5">Belongs to the GDA1/CD39 NTPase family.</text>
</comment>
<dbReference type="Proteomes" id="UP000467700">
    <property type="component" value="Unassembled WGS sequence"/>
</dbReference>
<feature type="active site" description="Proton acceptor" evidence="3">
    <location>
        <position position="164"/>
    </location>
</feature>
<keyword evidence="7" id="KW-0812">Transmembrane</keyword>
<feature type="binding site" evidence="4">
    <location>
        <begin position="196"/>
        <end position="200"/>
    </location>
    <ligand>
        <name>ATP</name>
        <dbReference type="ChEBI" id="CHEBI:30616"/>
    </ligand>
</feature>
<dbReference type="GO" id="GO:0006256">
    <property type="term" value="P:UDP catabolic process"/>
    <property type="evidence" value="ECO:0007669"/>
    <property type="project" value="TreeGrafter"/>
</dbReference>
<name>A0A8S0XTD9_CYCAE</name>
<feature type="transmembrane region" description="Helical" evidence="7">
    <location>
        <begin position="569"/>
        <end position="589"/>
    </location>
</feature>
<dbReference type="PANTHER" id="PTHR11782:SF121">
    <property type="entry name" value="NUCLEOSIDE-DIPHOSPHATASE MIG-23"/>
    <property type="match status" value="1"/>
</dbReference>
<keyword evidence="7" id="KW-0472">Membrane</keyword>
<evidence type="ECO:0008006" key="10">
    <source>
        <dbReference type="Google" id="ProtNLM"/>
    </source>
</evidence>
<keyword evidence="2 5" id="KW-0378">Hydrolase</keyword>
<sequence length="777" mass="85080">MAPPLANDPWLAGRHFGIVIDAGSSGSRLQVYSWRDPRSLNIPKGSPLASKLPKVEKGTKDDDLWVTKVEPGLSSLENDPEAVGTYLRPLLSHARDLIPPSLHKDTPLFLLATAGMRLLSPKKQAQILRETCRFLVTHSNFKIDEPSDIGPCGSSVRIITGEEEGLFGWIAVNYLMDGFSASSQDRTTYGFLDMGGASTQIAFEPSKKHQDGTKDLIDVRLRLLGGEEIHHKVFVTTWLGYGTNQARERYVGAAITKYDTARAADDRDDDRDDEEHHIVPDPCLPKGLMLTESPVHATNPETKHLMKSHKLLGTGSFEQCMKRTAPLLNSSKPCPDTPCLMNGVHVPPIDFSVSHFIGVSEYWYSSEHIFDLGGAYDYVQYERAASNFCSRDWAGILKEHEESRVQHRLGGDGEVEEGGKVVAAGQWGPQVELPRLQMQCFKAAWIANVLHEGIKMPRIVDPGGNSTSDDGDKVEEEAAKKGLGRPTFQSMDSVGDIAISWTLGKMVLEASKEVPPLVKAAKPILDPIDDIENPDEFPIKPIRPPFLSLDGLEERITPHLPSSLSRNSLGFSPVLFLLYLTIFVLLIIACPMRRVLRASCLRSVRSLTKRDTMYGDMEEGNSKLGNGRPPSPTSATFGGRWLYPVRRVFFGNSRPTPRSPLSVVTSNKPILRHMMPNGSGLANANGSVRASPTRSFTLPTGGFAATASTTQYISRSPSPGPSFDDASLVPGQMQAQASLMTSRSRNASQINLSSMAPRPGAISRASSSYHVNGMEME</sequence>
<organism evidence="8 9">
    <name type="scientific">Cyclocybe aegerita</name>
    <name type="common">Black poplar mushroom</name>
    <name type="synonym">Agrocybe aegerita</name>
    <dbReference type="NCBI Taxonomy" id="1973307"/>
    <lineage>
        <taxon>Eukaryota</taxon>
        <taxon>Fungi</taxon>
        <taxon>Dikarya</taxon>
        <taxon>Basidiomycota</taxon>
        <taxon>Agaricomycotina</taxon>
        <taxon>Agaricomycetes</taxon>
        <taxon>Agaricomycetidae</taxon>
        <taxon>Agaricales</taxon>
        <taxon>Agaricineae</taxon>
        <taxon>Bolbitiaceae</taxon>
        <taxon>Cyclocybe</taxon>
    </lineage>
</organism>
<keyword evidence="7" id="KW-1133">Transmembrane helix</keyword>
<keyword evidence="9" id="KW-1185">Reference proteome</keyword>
<dbReference type="PROSITE" id="PS01238">
    <property type="entry name" value="GDA1_CD39_NTPASE"/>
    <property type="match status" value="1"/>
</dbReference>
<dbReference type="GO" id="GO:0046036">
    <property type="term" value="P:CTP metabolic process"/>
    <property type="evidence" value="ECO:0007669"/>
    <property type="project" value="TreeGrafter"/>
</dbReference>
<dbReference type="Gene3D" id="3.30.420.150">
    <property type="entry name" value="Exopolyphosphatase. Domain 2"/>
    <property type="match status" value="1"/>
</dbReference>
<evidence type="ECO:0000256" key="5">
    <source>
        <dbReference type="RuleBase" id="RU003833"/>
    </source>
</evidence>
<gene>
    <name evidence="8" type="ORF">AAE3_LOCUS13421</name>
</gene>
<feature type="region of interest" description="Disordered" evidence="6">
    <location>
        <begin position="755"/>
        <end position="777"/>
    </location>
</feature>
<dbReference type="PANTHER" id="PTHR11782">
    <property type="entry name" value="ADENOSINE/GUANOSINE DIPHOSPHATASE"/>
    <property type="match status" value="1"/>
</dbReference>
<keyword evidence="4" id="KW-0547">Nucleotide-binding</keyword>
<evidence type="ECO:0000256" key="6">
    <source>
        <dbReference type="SAM" id="MobiDB-lite"/>
    </source>
</evidence>
<protein>
    <recommendedName>
        <fullName evidence="10">Apyrase</fullName>
    </recommendedName>
</protein>
<dbReference type="GO" id="GO:0017111">
    <property type="term" value="F:ribonucleoside triphosphate phosphatase activity"/>
    <property type="evidence" value="ECO:0007669"/>
    <property type="project" value="TreeGrafter"/>
</dbReference>
<reference evidence="8 9" key="1">
    <citation type="submission" date="2020-01" db="EMBL/GenBank/DDBJ databases">
        <authorList>
            <person name="Gupta K D."/>
        </authorList>
    </citation>
    <scope>NUCLEOTIDE SEQUENCE [LARGE SCALE GENOMIC DNA]</scope>
</reference>
<dbReference type="InterPro" id="IPR000407">
    <property type="entry name" value="GDA1_CD39_NTPase"/>
</dbReference>
<dbReference type="CDD" id="cd24039">
    <property type="entry name" value="ASKHA_NBD_YND1-like"/>
    <property type="match status" value="1"/>
</dbReference>
<dbReference type="AlphaFoldDB" id="A0A8S0XTD9"/>
<evidence type="ECO:0000256" key="4">
    <source>
        <dbReference type="PIRSR" id="PIRSR600407-2"/>
    </source>
</evidence>
<dbReference type="GO" id="GO:0045134">
    <property type="term" value="F:UDP phosphatase activity"/>
    <property type="evidence" value="ECO:0007669"/>
    <property type="project" value="TreeGrafter"/>
</dbReference>
<evidence type="ECO:0000256" key="7">
    <source>
        <dbReference type="SAM" id="Phobius"/>
    </source>
</evidence>
<dbReference type="Gene3D" id="3.30.420.40">
    <property type="match status" value="1"/>
</dbReference>
<dbReference type="GO" id="GO:0005794">
    <property type="term" value="C:Golgi apparatus"/>
    <property type="evidence" value="ECO:0007669"/>
    <property type="project" value="TreeGrafter"/>
</dbReference>
<dbReference type="GO" id="GO:0005524">
    <property type="term" value="F:ATP binding"/>
    <property type="evidence" value="ECO:0007669"/>
    <property type="project" value="UniProtKB-KW"/>
</dbReference>
<dbReference type="EMBL" id="CACVBS010000101">
    <property type="protein sequence ID" value="CAA7270953.1"/>
    <property type="molecule type" value="Genomic_DNA"/>
</dbReference>
<dbReference type="GO" id="GO:0016020">
    <property type="term" value="C:membrane"/>
    <property type="evidence" value="ECO:0007669"/>
    <property type="project" value="TreeGrafter"/>
</dbReference>
<evidence type="ECO:0000313" key="9">
    <source>
        <dbReference type="Proteomes" id="UP000467700"/>
    </source>
</evidence>
<evidence type="ECO:0000256" key="3">
    <source>
        <dbReference type="PIRSR" id="PIRSR600407-1"/>
    </source>
</evidence>